<dbReference type="Proteomes" id="UP001198200">
    <property type="component" value="Unassembled WGS sequence"/>
</dbReference>
<evidence type="ECO:0000313" key="7">
    <source>
        <dbReference type="Proteomes" id="UP001198200"/>
    </source>
</evidence>
<comment type="subcellular location">
    <subcellularLocation>
        <location evidence="1">Membrane</location>
    </subcellularLocation>
</comment>
<dbReference type="Gene3D" id="3.90.1310.10">
    <property type="entry name" value="Penicillin-binding protein 2a (Domain 2)"/>
    <property type="match status" value="1"/>
</dbReference>
<dbReference type="AlphaFoldDB" id="A0AAE3E1Y6"/>
<dbReference type="InterPro" id="IPR012338">
    <property type="entry name" value="Beta-lactam/transpept-like"/>
</dbReference>
<evidence type="ECO:0000256" key="2">
    <source>
        <dbReference type="ARBA" id="ARBA00007171"/>
    </source>
</evidence>
<comment type="caution">
    <text evidence="6">The sequence shown here is derived from an EMBL/GenBank/DDBJ whole genome shotgun (WGS) entry which is preliminary data.</text>
</comment>
<dbReference type="Pfam" id="PF00905">
    <property type="entry name" value="Transpeptidase"/>
    <property type="match status" value="1"/>
</dbReference>
<dbReference type="RefSeq" id="WP_308730987.1">
    <property type="nucleotide sequence ID" value="NZ_JAJEQN010000003.1"/>
</dbReference>
<evidence type="ECO:0000256" key="3">
    <source>
        <dbReference type="ARBA" id="ARBA00023136"/>
    </source>
</evidence>
<keyword evidence="3" id="KW-0472">Membrane</keyword>
<name>A0AAE3E1Y6_9FIRM</name>
<dbReference type="InterPro" id="IPR005311">
    <property type="entry name" value="PBP_dimer"/>
</dbReference>
<evidence type="ECO:0000259" key="4">
    <source>
        <dbReference type="Pfam" id="PF00905"/>
    </source>
</evidence>
<dbReference type="InterPro" id="IPR036138">
    <property type="entry name" value="PBP_dimer_sf"/>
</dbReference>
<feature type="domain" description="Penicillin-binding protein dimerisation" evidence="5">
    <location>
        <begin position="70"/>
        <end position="215"/>
    </location>
</feature>
<dbReference type="EMBL" id="JAJEQN010000003">
    <property type="protein sequence ID" value="MCC2220366.1"/>
    <property type="molecule type" value="Genomic_DNA"/>
</dbReference>
<organism evidence="6 7">
    <name type="scientific">Anthropogastromicrobium aceti</name>
    <dbReference type="NCBI Taxonomy" id="2981768"/>
    <lineage>
        <taxon>Bacteria</taxon>
        <taxon>Bacillati</taxon>
        <taxon>Bacillota</taxon>
        <taxon>Clostridia</taxon>
        <taxon>Lachnospirales</taxon>
        <taxon>Lachnospiraceae</taxon>
        <taxon>Anthropogastromicrobium</taxon>
    </lineage>
</organism>
<dbReference type="Gene3D" id="3.40.710.10">
    <property type="entry name" value="DD-peptidase/beta-lactamase superfamily"/>
    <property type="match status" value="1"/>
</dbReference>
<evidence type="ECO:0000259" key="5">
    <source>
        <dbReference type="Pfam" id="PF03717"/>
    </source>
</evidence>
<sequence length="584" mass="64639">MVTQVLKKEAGNMLPRPVRTMHRRGILRIALVLVTALILLCVRLGDLMLAKSEHYKELAYDLHTRERQLKAMRGEIQDRNGKVLAANRTVCTISVIHSQIKDADEVVSALSETLKMQPKDVQKKVEKITAREIIKTNVEKKVGDAIREMDLAGVKVDEDYKRYYPFGSLASKVLGFTGADNQGIIGLEVSYDEVLKGIGGSILTYTDAAGIELKNTAEQRVEPIAGNTLRLTMDWNIQSFVTQVCLELMEEKQANEVSCIVMNPQNGEIYAMANVPEFDLNRPFELPEGTTCESEEMRQDLLNKMWRNANVSDTYEPGSTFKTVTAAAALEAGVVTFNDTFSCPGFYIVEDRRIRCHKVSGHGSETFLQGIQNSCNPVFIQVGLRLGAERFYSYFEQFELLEKTGIDLPGEARTIMHDPKKIGEVELATISFGQSFQLTTLRLLTTISSFVNGGHTVVPHFGMAISSFDGTSTQKIAYPQGTHVLDEAVSAQMRECLESVVAEGGGNKAYIEGYRIGGKTATSEKLPRGTGKYISSFVGFAPADEPQVIIIMTVDEPQGIYYGGTIVAPKVKKIFENILPYLNL</sequence>
<dbReference type="PANTHER" id="PTHR30627:SF1">
    <property type="entry name" value="PEPTIDOGLYCAN D,D-TRANSPEPTIDASE FTSI"/>
    <property type="match status" value="1"/>
</dbReference>
<evidence type="ECO:0000256" key="1">
    <source>
        <dbReference type="ARBA" id="ARBA00004370"/>
    </source>
</evidence>
<keyword evidence="7" id="KW-1185">Reference proteome</keyword>
<dbReference type="SUPFAM" id="SSF56601">
    <property type="entry name" value="beta-lactamase/transpeptidase-like"/>
    <property type="match status" value="1"/>
</dbReference>
<reference evidence="6 7" key="1">
    <citation type="submission" date="2021-10" db="EMBL/GenBank/DDBJ databases">
        <title>Anaerobic single-cell dispensing facilitates the cultivation of human gut bacteria.</title>
        <authorList>
            <person name="Afrizal A."/>
        </authorList>
    </citation>
    <scope>NUCLEOTIDE SEQUENCE [LARGE SCALE GENOMIC DNA]</scope>
    <source>
        <strain evidence="6 7">CLA-AA-H224</strain>
    </source>
</reference>
<dbReference type="GO" id="GO:0071555">
    <property type="term" value="P:cell wall organization"/>
    <property type="evidence" value="ECO:0007669"/>
    <property type="project" value="TreeGrafter"/>
</dbReference>
<dbReference type="SUPFAM" id="SSF56519">
    <property type="entry name" value="Penicillin binding protein dimerisation domain"/>
    <property type="match status" value="1"/>
</dbReference>
<dbReference type="GO" id="GO:0005886">
    <property type="term" value="C:plasma membrane"/>
    <property type="evidence" value="ECO:0007669"/>
    <property type="project" value="TreeGrafter"/>
</dbReference>
<comment type="similarity">
    <text evidence="2">Belongs to the transpeptidase family.</text>
</comment>
<gene>
    <name evidence="6" type="ORF">LKD48_01715</name>
</gene>
<protein>
    <submittedName>
        <fullName evidence="6">Peptidoglycan glycosyltransferase</fullName>
    </submittedName>
</protein>
<dbReference type="Gene3D" id="3.30.450.330">
    <property type="match status" value="1"/>
</dbReference>
<evidence type="ECO:0000313" key="6">
    <source>
        <dbReference type="EMBL" id="MCC2220366.1"/>
    </source>
</evidence>
<feature type="domain" description="Penicillin-binding protein transpeptidase" evidence="4">
    <location>
        <begin position="258"/>
        <end position="576"/>
    </location>
</feature>
<dbReference type="InterPro" id="IPR050515">
    <property type="entry name" value="Beta-lactam/transpept"/>
</dbReference>
<dbReference type="GO" id="GO:0008658">
    <property type="term" value="F:penicillin binding"/>
    <property type="evidence" value="ECO:0007669"/>
    <property type="project" value="InterPro"/>
</dbReference>
<dbReference type="InterPro" id="IPR001460">
    <property type="entry name" value="PCN-bd_Tpept"/>
</dbReference>
<dbReference type="Pfam" id="PF03717">
    <property type="entry name" value="PBP_dimer"/>
    <property type="match status" value="1"/>
</dbReference>
<accession>A0AAE3E1Y6</accession>
<proteinExistence type="inferred from homology"/>
<dbReference type="PANTHER" id="PTHR30627">
    <property type="entry name" value="PEPTIDOGLYCAN D,D-TRANSPEPTIDASE"/>
    <property type="match status" value="1"/>
</dbReference>